<accession>A0A9W2WKE6</accession>
<dbReference type="AlphaFoldDB" id="A0A9W2WKE6"/>
<sequence>MCVDARTGGQYDLGIFTAEKSLYYVTQVDAKDLTDAGAKERVAEVKLEAPLQLAKAQTLKAEHDRAIEQRGELLTAAISHCTAALQIDPSSVEAYLLRGRAYLAKGELDNAETYQPAKQLVELSYMLQRHAVRPGAGTEAPQSASPAAAPPQQATVAASHYCSAADELQQQSLKRQKDWVEALLPLHQSCRLCAQRRGGSLQQQQQHKEQQPTRQASAAAAARSCSAKLQSNQGDGVRVGIW</sequence>
<organism evidence="1 2">
    <name type="scientific">Physeter macrocephalus</name>
    <name type="common">Sperm whale</name>
    <name type="synonym">Physeter catodon</name>
    <dbReference type="NCBI Taxonomy" id="9755"/>
    <lineage>
        <taxon>Eukaryota</taxon>
        <taxon>Metazoa</taxon>
        <taxon>Chordata</taxon>
        <taxon>Craniata</taxon>
        <taxon>Vertebrata</taxon>
        <taxon>Euteleostomi</taxon>
        <taxon>Mammalia</taxon>
        <taxon>Eutheria</taxon>
        <taxon>Laurasiatheria</taxon>
        <taxon>Artiodactyla</taxon>
        <taxon>Whippomorpha</taxon>
        <taxon>Cetacea</taxon>
        <taxon>Odontoceti</taxon>
        <taxon>Physeteridae</taxon>
        <taxon>Physeter</taxon>
    </lineage>
</organism>
<dbReference type="Gene3D" id="1.25.40.10">
    <property type="entry name" value="Tetratricopeptide repeat domain"/>
    <property type="match status" value="1"/>
</dbReference>
<dbReference type="InterPro" id="IPR011990">
    <property type="entry name" value="TPR-like_helical_dom_sf"/>
</dbReference>
<dbReference type="RefSeq" id="XP_054939667.1">
    <property type="nucleotide sequence ID" value="XM_055083692.1"/>
</dbReference>
<reference evidence="2" key="1">
    <citation type="submission" date="2025-08" db="UniProtKB">
        <authorList>
            <consortium name="RefSeq"/>
        </authorList>
    </citation>
    <scope>IDENTIFICATION</scope>
    <source>
        <tissue evidence="2">Muscle</tissue>
    </source>
</reference>
<protein>
    <submittedName>
        <fullName evidence="2">Uncharacterized protein</fullName>
    </submittedName>
</protein>
<dbReference type="Proteomes" id="UP000248484">
    <property type="component" value="Unplaced"/>
</dbReference>
<dbReference type="SUPFAM" id="SSF48452">
    <property type="entry name" value="TPR-like"/>
    <property type="match status" value="1"/>
</dbReference>
<dbReference type="KEGG" id="pcad:114485770"/>
<keyword evidence="1" id="KW-1185">Reference proteome</keyword>
<evidence type="ECO:0000313" key="2">
    <source>
        <dbReference type="RefSeq" id="XP_054939667.1"/>
    </source>
</evidence>
<proteinExistence type="predicted"/>
<dbReference type="Pfam" id="PF14559">
    <property type="entry name" value="TPR_19"/>
    <property type="match status" value="1"/>
</dbReference>
<dbReference type="GeneID" id="114485770"/>
<gene>
    <name evidence="2" type="primary">LOC114485770</name>
</gene>
<name>A0A9W2WKE6_PHYMC</name>
<evidence type="ECO:0000313" key="1">
    <source>
        <dbReference type="Proteomes" id="UP000248484"/>
    </source>
</evidence>